<evidence type="ECO:0000256" key="3">
    <source>
        <dbReference type="ARBA" id="ARBA00022989"/>
    </source>
</evidence>
<dbReference type="AlphaFoldDB" id="A0AAE9AFU7"/>
<dbReference type="Proteomes" id="UP000827892">
    <property type="component" value="Chromosome IV"/>
</dbReference>
<dbReference type="PANTHER" id="PTHR24064">
    <property type="entry name" value="SOLUTE CARRIER FAMILY 22 MEMBER"/>
    <property type="match status" value="1"/>
</dbReference>
<feature type="transmembrane region" description="Helical" evidence="5">
    <location>
        <begin position="340"/>
        <end position="359"/>
    </location>
</feature>
<organism evidence="7 8">
    <name type="scientific">Caenorhabditis briggsae</name>
    <dbReference type="NCBI Taxonomy" id="6238"/>
    <lineage>
        <taxon>Eukaryota</taxon>
        <taxon>Metazoa</taxon>
        <taxon>Ecdysozoa</taxon>
        <taxon>Nematoda</taxon>
        <taxon>Chromadorea</taxon>
        <taxon>Rhabditida</taxon>
        <taxon>Rhabditina</taxon>
        <taxon>Rhabditomorpha</taxon>
        <taxon>Rhabditoidea</taxon>
        <taxon>Rhabditidae</taxon>
        <taxon>Peloderinae</taxon>
        <taxon>Caenorhabditis</taxon>
    </lineage>
</organism>
<feature type="transmembrane region" description="Helical" evidence="5">
    <location>
        <begin position="306"/>
        <end position="328"/>
    </location>
</feature>
<keyword evidence="4 5" id="KW-0472">Membrane</keyword>
<keyword evidence="2 5" id="KW-0812">Transmembrane</keyword>
<accession>A0AAE9AFU7</accession>
<feature type="transmembrane region" description="Helical" evidence="5">
    <location>
        <begin position="104"/>
        <end position="123"/>
    </location>
</feature>
<feature type="domain" description="Major facilitator superfamily (MFS) profile" evidence="6">
    <location>
        <begin position="15"/>
        <end position="451"/>
    </location>
</feature>
<feature type="transmembrane region" description="Helical" evidence="5">
    <location>
        <begin position="426"/>
        <end position="447"/>
    </location>
</feature>
<proteinExistence type="predicted"/>
<dbReference type="InterPro" id="IPR005828">
    <property type="entry name" value="MFS_sugar_transport-like"/>
</dbReference>
<sequence>MAETTAFISMANVTLMVFAGATPTVIGCDNTTISDCHEFESFKNASKCSNPVLEYQFESVQVEFNYICDKAKMVKNTITVQTFGIVVGAAIFGQISDSFGRRKTLIISSMGSALFNLIASYSSNLFYFALWRFFSGIFAGGVSVVQMVYLIENVPRYHRMWIQNTFTWSPNYIIFAYFAWLAQDWRTLLIVVSAASALSVLVLLLLEESPRWLVQKGKIEEARRLFIKIRKIDRLYSEDFEKDLDEVLRIEAEKEEDAENDKKYTFIHLCCTWKMLGQTATFLVGFICSSMTMYALLFNMEKLSGSIYWNGAIIGATRWIINITVSLADYKLQWFGRKMSVTLSTVITLICLSGIIVFMKTGNVLSIGTNLIISMCAQLFLSKYLIVNELYPTAVRNLAMSAVSTMCRVGAMFSPQLFYLSDIAEWIPYAVLIGFQFVDLLIFSLFIPETKGVHLENHLPSKHGRIFGKSD</sequence>
<dbReference type="GO" id="GO:0016020">
    <property type="term" value="C:membrane"/>
    <property type="evidence" value="ECO:0007669"/>
    <property type="project" value="UniProtKB-SubCell"/>
</dbReference>
<evidence type="ECO:0000259" key="6">
    <source>
        <dbReference type="PROSITE" id="PS50850"/>
    </source>
</evidence>
<dbReference type="InterPro" id="IPR036259">
    <property type="entry name" value="MFS_trans_sf"/>
</dbReference>
<feature type="transmembrane region" description="Helical" evidence="5">
    <location>
        <begin position="282"/>
        <end position="300"/>
    </location>
</feature>
<feature type="transmembrane region" description="Helical" evidence="5">
    <location>
        <begin position="129"/>
        <end position="149"/>
    </location>
</feature>
<dbReference type="GO" id="GO:0022857">
    <property type="term" value="F:transmembrane transporter activity"/>
    <property type="evidence" value="ECO:0007669"/>
    <property type="project" value="InterPro"/>
</dbReference>
<gene>
    <name evidence="7" type="ORF">L3Y34_005281</name>
</gene>
<feature type="transmembrane region" description="Helical" evidence="5">
    <location>
        <begin position="365"/>
        <end position="386"/>
    </location>
</feature>
<dbReference type="InterPro" id="IPR020846">
    <property type="entry name" value="MFS_dom"/>
</dbReference>
<evidence type="ECO:0000256" key="5">
    <source>
        <dbReference type="SAM" id="Phobius"/>
    </source>
</evidence>
<dbReference type="PROSITE" id="PS50850">
    <property type="entry name" value="MFS"/>
    <property type="match status" value="1"/>
</dbReference>
<dbReference type="InterPro" id="IPR005829">
    <property type="entry name" value="Sugar_transporter_CS"/>
</dbReference>
<evidence type="ECO:0000256" key="2">
    <source>
        <dbReference type="ARBA" id="ARBA00022692"/>
    </source>
</evidence>
<keyword evidence="3 5" id="KW-1133">Transmembrane helix</keyword>
<dbReference type="Pfam" id="PF00083">
    <property type="entry name" value="Sugar_tr"/>
    <property type="match status" value="1"/>
</dbReference>
<evidence type="ECO:0000313" key="7">
    <source>
        <dbReference type="EMBL" id="ULT97356.1"/>
    </source>
</evidence>
<dbReference type="EMBL" id="CP090894">
    <property type="protein sequence ID" value="ULT97356.1"/>
    <property type="molecule type" value="Genomic_DNA"/>
</dbReference>
<evidence type="ECO:0000256" key="4">
    <source>
        <dbReference type="ARBA" id="ARBA00023136"/>
    </source>
</evidence>
<evidence type="ECO:0000313" key="8">
    <source>
        <dbReference type="Proteomes" id="UP000827892"/>
    </source>
</evidence>
<protein>
    <recommendedName>
        <fullName evidence="6">Major facilitator superfamily (MFS) profile domain-containing protein</fullName>
    </recommendedName>
</protein>
<evidence type="ECO:0000256" key="1">
    <source>
        <dbReference type="ARBA" id="ARBA00004141"/>
    </source>
</evidence>
<feature type="transmembrane region" description="Helical" evidence="5">
    <location>
        <begin position="188"/>
        <end position="206"/>
    </location>
</feature>
<dbReference type="PROSITE" id="PS00217">
    <property type="entry name" value="SUGAR_TRANSPORT_2"/>
    <property type="match status" value="1"/>
</dbReference>
<dbReference type="SUPFAM" id="SSF103473">
    <property type="entry name" value="MFS general substrate transporter"/>
    <property type="match status" value="1"/>
</dbReference>
<dbReference type="Gene3D" id="1.20.1250.20">
    <property type="entry name" value="MFS general substrate transporter like domains"/>
    <property type="match status" value="1"/>
</dbReference>
<reference evidence="7 8" key="1">
    <citation type="submission" date="2022-05" db="EMBL/GenBank/DDBJ databases">
        <title>Chromosome-level reference genomes for two strains of Caenorhabditis briggsae: an improved platform for comparative genomics.</title>
        <authorList>
            <person name="Stevens L."/>
            <person name="Andersen E.C."/>
        </authorList>
    </citation>
    <scope>NUCLEOTIDE SEQUENCE [LARGE SCALE GENOMIC DNA]</scope>
    <source>
        <strain evidence="7">QX1410_ONT</strain>
        <tissue evidence="7">Whole-organism</tissue>
    </source>
</reference>
<feature type="transmembrane region" description="Helical" evidence="5">
    <location>
        <begin position="161"/>
        <end position="182"/>
    </location>
</feature>
<name>A0AAE9AFU7_CAEBR</name>
<comment type="subcellular location">
    <subcellularLocation>
        <location evidence="1">Membrane</location>
        <topology evidence="1">Multi-pass membrane protein</topology>
    </subcellularLocation>
</comment>